<dbReference type="EMBL" id="FORO01000041">
    <property type="protein sequence ID" value="SFJ57280.1"/>
    <property type="molecule type" value="Genomic_DNA"/>
</dbReference>
<sequence>MAHARSEDRSPSRSTIVNGLIGGVAALVLFFIGGQGEYPEA</sequence>
<gene>
    <name evidence="2" type="ORF">SAMN05443661_1412</name>
</gene>
<dbReference type="Proteomes" id="UP000182829">
    <property type="component" value="Unassembled WGS sequence"/>
</dbReference>
<dbReference type="GeneID" id="80367982"/>
<reference evidence="2 3" key="1">
    <citation type="submission" date="2016-10" db="EMBL/GenBank/DDBJ databases">
        <authorList>
            <person name="de Groot N.N."/>
        </authorList>
    </citation>
    <scope>NUCLEOTIDE SEQUENCE [LARGE SCALE GENOMIC DNA]</scope>
    <source>
        <strain evidence="2 3">SP2</strain>
    </source>
</reference>
<proteinExistence type="predicted"/>
<dbReference type="AlphaFoldDB" id="A0A1I3SFY2"/>
<protein>
    <submittedName>
        <fullName evidence="2">Uncharacterized protein</fullName>
    </submittedName>
</protein>
<accession>A0A1I3SFY2</accession>
<feature type="transmembrane region" description="Helical" evidence="1">
    <location>
        <begin position="15"/>
        <end position="33"/>
    </location>
</feature>
<evidence type="ECO:0000256" key="1">
    <source>
        <dbReference type="SAM" id="Phobius"/>
    </source>
</evidence>
<evidence type="ECO:0000313" key="3">
    <source>
        <dbReference type="Proteomes" id="UP000182829"/>
    </source>
</evidence>
<keyword evidence="1" id="KW-0812">Transmembrane</keyword>
<name>A0A1I3SFY2_9EURY</name>
<keyword evidence="1" id="KW-0472">Membrane</keyword>
<evidence type="ECO:0000313" key="2">
    <source>
        <dbReference type="EMBL" id="SFJ57280.1"/>
    </source>
</evidence>
<organism evidence="2 3">
    <name type="scientific">Natronobacterium gregoryi</name>
    <dbReference type="NCBI Taxonomy" id="44930"/>
    <lineage>
        <taxon>Archaea</taxon>
        <taxon>Methanobacteriati</taxon>
        <taxon>Methanobacteriota</taxon>
        <taxon>Stenosarchaea group</taxon>
        <taxon>Halobacteria</taxon>
        <taxon>Halobacteriales</taxon>
        <taxon>Natrialbaceae</taxon>
        <taxon>Natronobacterium</taxon>
    </lineage>
</organism>
<keyword evidence="1" id="KW-1133">Transmembrane helix</keyword>
<dbReference type="RefSeq" id="WP_015233413.1">
    <property type="nucleotide sequence ID" value="NZ_FORO01000041.1"/>
</dbReference>